<dbReference type="Proteomes" id="UP001596288">
    <property type="component" value="Unassembled WGS sequence"/>
</dbReference>
<accession>A0ABW1RKU5</accession>
<evidence type="ECO:0008006" key="4">
    <source>
        <dbReference type="Google" id="ProtNLM"/>
    </source>
</evidence>
<dbReference type="SUPFAM" id="SSF49899">
    <property type="entry name" value="Concanavalin A-like lectins/glucanases"/>
    <property type="match status" value="1"/>
</dbReference>
<protein>
    <recommendedName>
        <fullName evidence="4">Extracellular protein</fullName>
    </recommendedName>
</protein>
<evidence type="ECO:0000313" key="2">
    <source>
        <dbReference type="EMBL" id="MFC6176665.1"/>
    </source>
</evidence>
<comment type="caution">
    <text evidence="2">The sequence shown here is derived from an EMBL/GenBank/DDBJ whole genome shotgun (WGS) entry which is preliminary data.</text>
</comment>
<evidence type="ECO:0000256" key="1">
    <source>
        <dbReference type="SAM" id="SignalP"/>
    </source>
</evidence>
<dbReference type="RefSeq" id="WP_137610304.1">
    <property type="nucleotide sequence ID" value="NZ_BJDF01000001.1"/>
</dbReference>
<keyword evidence="1" id="KW-0732">Signal</keyword>
<name>A0ABW1RKU5_9LACO</name>
<organism evidence="2 3">
    <name type="scientific">Companilactobacillus huachuanensis</name>
    <dbReference type="NCBI Taxonomy" id="2559914"/>
    <lineage>
        <taxon>Bacteria</taxon>
        <taxon>Bacillati</taxon>
        <taxon>Bacillota</taxon>
        <taxon>Bacilli</taxon>
        <taxon>Lactobacillales</taxon>
        <taxon>Lactobacillaceae</taxon>
        <taxon>Companilactobacillus</taxon>
    </lineage>
</organism>
<proteinExistence type="predicted"/>
<feature type="chain" id="PRO_5046478774" description="Extracellular protein" evidence="1">
    <location>
        <begin position="25"/>
        <end position="737"/>
    </location>
</feature>
<dbReference type="Gene3D" id="2.60.120.200">
    <property type="match status" value="1"/>
</dbReference>
<dbReference type="EMBL" id="JBHSSF010000019">
    <property type="protein sequence ID" value="MFC6176665.1"/>
    <property type="molecule type" value="Genomic_DNA"/>
</dbReference>
<gene>
    <name evidence="2" type="ORF">ACFQAV_07415</name>
</gene>
<keyword evidence="3" id="KW-1185">Reference proteome</keyword>
<dbReference type="InterPro" id="IPR013320">
    <property type="entry name" value="ConA-like_dom_sf"/>
</dbReference>
<reference evidence="3" key="1">
    <citation type="journal article" date="2019" name="Int. J. Syst. Evol. Microbiol.">
        <title>The Global Catalogue of Microorganisms (GCM) 10K type strain sequencing project: providing services to taxonomists for standard genome sequencing and annotation.</title>
        <authorList>
            <consortium name="The Broad Institute Genomics Platform"/>
            <consortium name="The Broad Institute Genome Sequencing Center for Infectious Disease"/>
            <person name="Wu L."/>
            <person name="Ma J."/>
        </authorList>
    </citation>
    <scope>NUCLEOTIDE SEQUENCE [LARGE SCALE GENOMIC DNA]</scope>
    <source>
        <strain evidence="3">CCM 8927</strain>
    </source>
</reference>
<sequence>MGLICVAFFISILSISNSSTVVKAADSTSALAEQNAGLSTAPDNLGLDSTLFTKGDFSGYTNANNMAALMSATGSPYGDLRAIRMTYNTGQAAAIWSNVDGGNYIDITKKQTLSMWLYFGPKSHSAAGDFGDGMAFVLQNSSDGVKAFSHKGTVLGAGETLGVWGLDNDKTVSDTQTIADTAIDRSWALEFDTNTNNSGALGGADGFDMGISGQHIAYGYPHDKATYNRAGSAPVTGFFGTTTGGYYYTQNHLGTVPVTLHDGQWHHLTVKWDPISFQATYSFNDKNPDGSKGTNPIKVTTAAIDPKEFGVVPNNHLRWGFTATTGQNYQANLIAFESIPSSVEGDATATITDKSQNKDVTSGGTVNSNDNLAINYNLTYDSGRDDWENIVADLNLPGNVTYTPDASGNIGTVTYSDGSVEQIPANYLSGTTISKYPLSKSLSSSGETSAVVSIYGVANSVDADTTVASTRSTIDSDTLIKDVDSPSFIIKKSKPINLSLDQSTISVGPNKDANITGTVSYTDGTTVTNPDVSVYAKLKGTGTDPDTDLTTTTLSSTDGAGKLNFNVPADKLTEQSNTLEVYVMDKDGNRSSTSTVIITKTGSLSLTVNNSYEFKTVNQLPASRLISREGNWDITVNDGREVSADNTWKLSASTDGLYNGSTPFNGDMVYLSSGGVENQLTNNEVNIANGVKTQVGEQDTDVSKSWTSTSGIFLRSKKLNQAGKYNGVVDWTLADTL</sequence>
<feature type="signal peptide" evidence="1">
    <location>
        <begin position="1"/>
        <end position="24"/>
    </location>
</feature>
<evidence type="ECO:0000313" key="3">
    <source>
        <dbReference type="Proteomes" id="UP001596288"/>
    </source>
</evidence>